<comment type="caution">
    <text evidence="1">The sequence shown here is derived from an EMBL/GenBank/DDBJ whole genome shotgun (WGS) entry which is preliminary data.</text>
</comment>
<sequence>MTAVKHPAWCDVAECTAEPGHLHYSRPINVPAIDGNPDSARFICVVFGDADSRPLLELGIVAGAGLKPPPVVEVDAPQLRHLHAAFGAVLHVLTAADPAATELPTLDPVNGGAQS</sequence>
<reference evidence="1 2" key="1">
    <citation type="journal article" date="2019" name="Int. J. Syst. Evol. Microbiol.">
        <title>The Global Catalogue of Microorganisms (GCM) 10K type strain sequencing project: providing services to taxonomists for standard genome sequencing and annotation.</title>
        <authorList>
            <consortium name="The Broad Institute Genomics Platform"/>
            <consortium name="The Broad Institute Genome Sequencing Center for Infectious Disease"/>
            <person name="Wu L."/>
            <person name="Ma J."/>
        </authorList>
    </citation>
    <scope>NUCLEOTIDE SEQUENCE [LARGE SCALE GENOMIC DNA]</scope>
    <source>
        <strain evidence="1 2">JCM 15933</strain>
    </source>
</reference>
<accession>A0ABN2C2K9</accession>
<name>A0ABN2C2K9_9ACTN</name>
<keyword evidence="2" id="KW-1185">Reference proteome</keyword>
<gene>
    <name evidence="1" type="ORF">GCM10009827_084030</name>
</gene>
<proteinExistence type="predicted"/>
<evidence type="ECO:0000313" key="2">
    <source>
        <dbReference type="Proteomes" id="UP001501470"/>
    </source>
</evidence>
<dbReference type="EMBL" id="BAAAQD010000021">
    <property type="protein sequence ID" value="GAA1550549.1"/>
    <property type="molecule type" value="Genomic_DNA"/>
</dbReference>
<organism evidence="1 2">
    <name type="scientific">Dactylosporangium maewongense</name>
    <dbReference type="NCBI Taxonomy" id="634393"/>
    <lineage>
        <taxon>Bacteria</taxon>
        <taxon>Bacillati</taxon>
        <taxon>Actinomycetota</taxon>
        <taxon>Actinomycetes</taxon>
        <taxon>Micromonosporales</taxon>
        <taxon>Micromonosporaceae</taxon>
        <taxon>Dactylosporangium</taxon>
    </lineage>
</organism>
<dbReference type="Proteomes" id="UP001501470">
    <property type="component" value="Unassembled WGS sequence"/>
</dbReference>
<evidence type="ECO:0000313" key="1">
    <source>
        <dbReference type="EMBL" id="GAA1550549.1"/>
    </source>
</evidence>
<dbReference type="RefSeq" id="WP_344509299.1">
    <property type="nucleotide sequence ID" value="NZ_BAAAQD010000021.1"/>
</dbReference>
<protein>
    <submittedName>
        <fullName evidence="1">Uncharacterized protein</fullName>
    </submittedName>
</protein>